<name>A0A4D4MWL0_STRAX</name>
<reference evidence="2 3" key="1">
    <citation type="submission" date="2019-04" db="EMBL/GenBank/DDBJ databases">
        <title>Draft genome sequences of Streptomyces avermitilis ATCC 31267.</title>
        <authorList>
            <person name="Komaki H."/>
            <person name="Tamura T."/>
            <person name="Hosoyama A."/>
        </authorList>
    </citation>
    <scope>NUCLEOTIDE SEQUENCE [LARGE SCALE GENOMIC DNA]</scope>
    <source>
        <strain evidence="2 3">ATCC 31267</strain>
    </source>
</reference>
<evidence type="ECO:0000313" key="4">
    <source>
        <dbReference type="Proteomes" id="UP000302139"/>
    </source>
</evidence>
<gene>
    <name evidence="1" type="ORF">SAV14893_031170</name>
    <name evidence="2" type="ORF">SAV31267_056190</name>
</gene>
<sequence length="63" mass="6677">MFALAWFFLSDLPACRAGQALAGVVGPLLEAPVLIGLVHVALHARRYFTTPALPAPQEDPAHA</sequence>
<dbReference type="Proteomes" id="UP000302139">
    <property type="component" value="Unassembled WGS sequence"/>
</dbReference>
<organism evidence="2 3">
    <name type="scientific">Streptomyces avermitilis</name>
    <dbReference type="NCBI Taxonomy" id="33903"/>
    <lineage>
        <taxon>Bacteria</taxon>
        <taxon>Bacillati</taxon>
        <taxon>Actinomycetota</taxon>
        <taxon>Actinomycetes</taxon>
        <taxon>Kitasatosporales</taxon>
        <taxon>Streptomycetaceae</taxon>
        <taxon>Streptomyces</taxon>
    </lineage>
</organism>
<dbReference type="Proteomes" id="UP000299211">
    <property type="component" value="Unassembled WGS sequence"/>
</dbReference>
<protein>
    <submittedName>
        <fullName evidence="2">Uncharacterized protein</fullName>
    </submittedName>
</protein>
<evidence type="ECO:0000313" key="3">
    <source>
        <dbReference type="Proteomes" id="UP000299211"/>
    </source>
</evidence>
<evidence type="ECO:0000313" key="2">
    <source>
        <dbReference type="EMBL" id="GDY76134.1"/>
    </source>
</evidence>
<dbReference type="EMBL" id="BJHY01000001">
    <property type="protein sequence ID" value="GDY76134.1"/>
    <property type="molecule type" value="Genomic_DNA"/>
</dbReference>
<accession>A0A4D4MWL0</accession>
<evidence type="ECO:0000313" key="1">
    <source>
        <dbReference type="EMBL" id="GDY63724.1"/>
    </source>
</evidence>
<proteinExistence type="predicted"/>
<dbReference type="AlphaFoldDB" id="A0A4D4MWL0"/>
<reference evidence="1 4" key="2">
    <citation type="submission" date="2019-04" db="EMBL/GenBank/DDBJ databases">
        <title>Draft genome sequences of Streptomyces avermitilis NBRC 14893.</title>
        <authorList>
            <person name="Komaki H."/>
            <person name="Tamura T."/>
            <person name="Hosoyama A."/>
        </authorList>
    </citation>
    <scope>NUCLEOTIDE SEQUENCE [LARGE SCALE GENOMIC DNA]</scope>
    <source>
        <strain evidence="1 4">NBRC 14893</strain>
    </source>
</reference>
<comment type="caution">
    <text evidence="2">The sequence shown here is derived from an EMBL/GenBank/DDBJ whole genome shotgun (WGS) entry which is preliminary data.</text>
</comment>
<dbReference type="EMBL" id="BJHX01000001">
    <property type="protein sequence ID" value="GDY63724.1"/>
    <property type="molecule type" value="Genomic_DNA"/>
</dbReference>